<protein>
    <submittedName>
        <fullName evidence="2">Lipocalin family protein</fullName>
    </submittedName>
</protein>
<accession>A0A6L5XFR0</accession>
<dbReference type="RefSeq" id="WP_154327504.1">
    <property type="nucleotide sequence ID" value="NZ_CP045696.1"/>
</dbReference>
<evidence type="ECO:0000313" key="2">
    <source>
        <dbReference type="EMBL" id="MSS18336.1"/>
    </source>
</evidence>
<evidence type="ECO:0000256" key="1">
    <source>
        <dbReference type="SAM" id="SignalP"/>
    </source>
</evidence>
<evidence type="ECO:0000313" key="3">
    <source>
        <dbReference type="Proteomes" id="UP000483362"/>
    </source>
</evidence>
<reference evidence="2 3" key="1">
    <citation type="submission" date="2019-08" db="EMBL/GenBank/DDBJ databases">
        <title>In-depth cultivation of the pig gut microbiome towards novel bacterial diversity and tailored functional studies.</title>
        <authorList>
            <person name="Wylensek D."/>
            <person name="Hitch T.C.A."/>
            <person name="Clavel T."/>
        </authorList>
    </citation>
    <scope>NUCLEOTIDE SEQUENCE [LARGE SCALE GENOMIC DNA]</scope>
    <source>
        <strain evidence="2 3">Oil-RF-744-WCA-WT-10</strain>
    </source>
</reference>
<sequence>MKALLHTLLCTLVVLAAGWATQSCTHNGGDVSPWWGTWHVESVEAQGKPVTTIAGDFFFQFQGEVVRLSWRNDRYDSAESYGNWSEGQGTITMRFVNPDAQPLALPGLGATTTFTIEHKSHQRIVLSTVAQGASYRYTLKKVV</sequence>
<dbReference type="EMBL" id="VULT01000019">
    <property type="protein sequence ID" value="MSS18336.1"/>
    <property type="molecule type" value="Genomic_DNA"/>
</dbReference>
<dbReference type="AlphaFoldDB" id="A0A6L5XFR0"/>
<dbReference type="Gene3D" id="2.40.128.280">
    <property type="match status" value="1"/>
</dbReference>
<gene>
    <name evidence="2" type="ORF">FYJ29_11280</name>
</gene>
<organism evidence="2 3">
    <name type="scientific">Sodaliphilus pleomorphus</name>
    <dbReference type="NCBI Taxonomy" id="2606626"/>
    <lineage>
        <taxon>Bacteria</taxon>
        <taxon>Pseudomonadati</taxon>
        <taxon>Bacteroidota</taxon>
        <taxon>Bacteroidia</taxon>
        <taxon>Bacteroidales</taxon>
        <taxon>Muribaculaceae</taxon>
        <taxon>Sodaliphilus</taxon>
    </lineage>
</organism>
<proteinExistence type="predicted"/>
<keyword evidence="3" id="KW-1185">Reference proteome</keyword>
<name>A0A6L5XFR0_9BACT</name>
<dbReference type="Proteomes" id="UP000483362">
    <property type="component" value="Unassembled WGS sequence"/>
</dbReference>
<keyword evidence="1" id="KW-0732">Signal</keyword>
<feature type="chain" id="PRO_5027087593" evidence="1">
    <location>
        <begin position="17"/>
        <end position="143"/>
    </location>
</feature>
<feature type="signal peptide" evidence="1">
    <location>
        <begin position="1"/>
        <end position="16"/>
    </location>
</feature>
<comment type="caution">
    <text evidence="2">The sequence shown here is derived from an EMBL/GenBank/DDBJ whole genome shotgun (WGS) entry which is preliminary data.</text>
</comment>